<name>A0A2W5QI12_VARPD</name>
<dbReference type="InterPro" id="IPR000415">
    <property type="entry name" value="Nitroreductase-like"/>
</dbReference>
<dbReference type="AlphaFoldDB" id="A0A2W5QI12"/>
<dbReference type="Gene3D" id="3.40.109.10">
    <property type="entry name" value="NADH Oxidase"/>
    <property type="match status" value="1"/>
</dbReference>
<dbReference type="EMBL" id="QFPP01000003">
    <property type="protein sequence ID" value="PZQ78231.1"/>
    <property type="molecule type" value="Genomic_DNA"/>
</dbReference>
<evidence type="ECO:0008006" key="3">
    <source>
        <dbReference type="Google" id="ProtNLM"/>
    </source>
</evidence>
<gene>
    <name evidence="1" type="ORF">DI563_00795</name>
</gene>
<evidence type="ECO:0000313" key="1">
    <source>
        <dbReference type="EMBL" id="PZQ78231.1"/>
    </source>
</evidence>
<comment type="caution">
    <text evidence="1">The sequence shown here is derived from an EMBL/GenBank/DDBJ whole genome shotgun (WGS) entry which is preliminary data.</text>
</comment>
<reference evidence="1 2" key="1">
    <citation type="submission" date="2017-08" db="EMBL/GenBank/DDBJ databases">
        <title>Infants hospitalized years apart are colonized by the same room-sourced microbial strains.</title>
        <authorList>
            <person name="Brooks B."/>
            <person name="Olm M.R."/>
            <person name="Firek B.A."/>
            <person name="Baker R."/>
            <person name="Thomas B.C."/>
            <person name="Morowitz M.J."/>
            <person name="Banfield J.F."/>
        </authorList>
    </citation>
    <scope>NUCLEOTIDE SEQUENCE [LARGE SCALE GENOMIC DNA]</scope>
    <source>
        <strain evidence="1">S2_005_003_R2_41</strain>
    </source>
</reference>
<dbReference type="GO" id="GO:0016491">
    <property type="term" value="F:oxidoreductase activity"/>
    <property type="evidence" value="ECO:0007669"/>
    <property type="project" value="InterPro"/>
</dbReference>
<protein>
    <recommendedName>
        <fullName evidence="3">Nitroreductase domain-containing protein</fullName>
    </recommendedName>
</protein>
<accession>A0A2W5QI12</accession>
<dbReference type="Proteomes" id="UP000249135">
    <property type="component" value="Unassembled WGS sequence"/>
</dbReference>
<proteinExistence type="predicted"/>
<dbReference type="SUPFAM" id="SSF55469">
    <property type="entry name" value="FMN-dependent nitroreductase-like"/>
    <property type="match status" value="1"/>
</dbReference>
<organism evidence="1 2">
    <name type="scientific">Variovorax paradoxus</name>
    <dbReference type="NCBI Taxonomy" id="34073"/>
    <lineage>
        <taxon>Bacteria</taxon>
        <taxon>Pseudomonadati</taxon>
        <taxon>Pseudomonadota</taxon>
        <taxon>Betaproteobacteria</taxon>
        <taxon>Burkholderiales</taxon>
        <taxon>Comamonadaceae</taxon>
        <taxon>Variovorax</taxon>
    </lineage>
</organism>
<sequence length="229" mass="24365">MVIWPDLGNPALKEQINPFAPIVWPLGTRVPLDGMATNLSCASEIDQFLRTRRTQRQMGAISHADLSAWLDLSCRAELIEGSIYGFDVSLRPAPSAGAIHPIHLIFAAPGASTWQRYDGVDHALVDVPSGLDARAVHRAMQEVLPVQEATLILFAAEAGKTAAKYEHPASLIWRDAGALLAVMSFASHALALGFCPLGVTGEPWVGRLLEQKGLVGVGAAFVGTRAAVG</sequence>
<evidence type="ECO:0000313" key="2">
    <source>
        <dbReference type="Proteomes" id="UP000249135"/>
    </source>
</evidence>